<sequence length="377" mass="40609">MNEASALKEYLQRHEQDILTDLAELVKKDSPSQDKTLVDECGRCLQQLFQKHLQVTAEVLPQTAVGDHLKFSIGQGEEQILIVGHFDTVWDKGRLTYRVEGEKAYGPGILDMKGGVVQALWAIKAIKELGFKLNKKIVFLCNSDEEIGSVTSRAYIEAEARKSQCVLVAEPGEAHTGALKTARKGVGIFDLKIYGRAAHAGNHHEDGINAVEELAHQVIALQALTDYEKGTTVNVGIAAGGNKRNVVPEYAKAQIDVRVSSLEEADRVTKAILSLQPVLPGARLEVSGGLNRPPMVRTAHTEALFEKARLAAEEVGLSLEEASVGGGSDGNFSAALGIPTLDGLGALGEGLHAEHEHILIEQLGIRSALFANLLLKL</sequence>
<dbReference type="AlphaFoldDB" id="A0A938Y0N0"/>
<dbReference type="InterPro" id="IPR036264">
    <property type="entry name" value="Bact_exopeptidase_dim_dom"/>
</dbReference>
<dbReference type="GO" id="GO:0046872">
    <property type="term" value="F:metal ion binding"/>
    <property type="evidence" value="ECO:0007669"/>
    <property type="project" value="UniProtKB-KW"/>
</dbReference>
<gene>
    <name evidence="5" type="ORF">JOD01_003395</name>
</gene>
<dbReference type="Proteomes" id="UP000717624">
    <property type="component" value="Unassembled WGS sequence"/>
</dbReference>
<keyword evidence="5" id="KW-0645">Protease</keyword>
<keyword evidence="1" id="KW-0479">Metal-binding</keyword>
<evidence type="ECO:0000256" key="1">
    <source>
        <dbReference type="ARBA" id="ARBA00022723"/>
    </source>
</evidence>
<dbReference type="PANTHER" id="PTHR43808">
    <property type="entry name" value="ACETYLORNITHINE DEACETYLASE"/>
    <property type="match status" value="1"/>
</dbReference>
<dbReference type="Pfam" id="PF07687">
    <property type="entry name" value="M20_dimer"/>
    <property type="match status" value="1"/>
</dbReference>
<dbReference type="Gene3D" id="3.30.70.360">
    <property type="match status" value="1"/>
</dbReference>
<dbReference type="SUPFAM" id="SSF55031">
    <property type="entry name" value="Bacterial exopeptidase dimerisation domain"/>
    <property type="match status" value="1"/>
</dbReference>
<keyword evidence="6" id="KW-1185">Reference proteome</keyword>
<dbReference type="EMBL" id="JAFBEB010000014">
    <property type="protein sequence ID" value="MBM7591744.1"/>
    <property type="molecule type" value="Genomic_DNA"/>
</dbReference>
<dbReference type="EC" id="3.4.17.11" evidence="5"/>
<dbReference type="SUPFAM" id="SSF53187">
    <property type="entry name" value="Zn-dependent exopeptidases"/>
    <property type="match status" value="1"/>
</dbReference>
<accession>A0A938Y0N0</accession>
<name>A0A938Y0N0_9BACL</name>
<dbReference type="InterPro" id="IPR017150">
    <property type="entry name" value="Pept_M20_glutamate_carboxypep"/>
</dbReference>
<protein>
    <submittedName>
        <fullName evidence="5">Glutamate carboxypeptidase</fullName>
        <ecNumber evidence="5">3.4.17.11</ecNumber>
    </submittedName>
</protein>
<keyword evidence="5" id="KW-0121">Carboxypeptidase</keyword>
<dbReference type="PANTHER" id="PTHR43808:SF9">
    <property type="entry name" value="BLL0789 PROTEIN"/>
    <property type="match status" value="1"/>
</dbReference>
<proteinExistence type="predicted"/>
<dbReference type="GO" id="GO:0004180">
    <property type="term" value="F:carboxypeptidase activity"/>
    <property type="evidence" value="ECO:0007669"/>
    <property type="project" value="UniProtKB-KW"/>
</dbReference>
<dbReference type="Pfam" id="PF01546">
    <property type="entry name" value="Peptidase_M20"/>
    <property type="match status" value="1"/>
</dbReference>
<comment type="caution">
    <text evidence="5">The sequence shown here is derived from an EMBL/GenBank/DDBJ whole genome shotgun (WGS) entry which is preliminary data.</text>
</comment>
<dbReference type="InterPro" id="IPR050072">
    <property type="entry name" value="Peptidase_M20A"/>
</dbReference>
<reference evidence="5" key="1">
    <citation type="submission" date="2021-01" db="EMBL/GenBank/DDBJ databases">
        <title>Genomic Encyclopedia of Type Strains, Phase IV (KMG-IV): sequencing the most valuable type-strain genomes for metagenomic binning, comparative biology and taxonomic classification.</title>
        <authorList>
            <person name="Goeker M."/>
        </authorList>
    </citation>
    <scope>NUCLEOTIDE SEQUENCE</scope>
    <source>
        <strain evidence="5">DSM 25523</strain>
    </source>
</reference>
<organism evidence="5 6">
    <name type="scientific">Brevibacillus fulvus</name>
    <dbReference type="NCBI Taxonomy" id="1125967"/>
    <lineage>
        <taxon>Bacteria</taxon>
        <taxon>Bacillati</taxon>
        <taxon>Bacillota</taxon>
        <taxon>Bacilli</taxon>
        <taxon>Bacillales</taxon>
        <taxon>Paenibacillaceae</taxon>
        <taxon>Brevibacillus</taxon>
    </lineage>
</organism>
<dbReference type="CDD" id="cd03885">
    <property type="entry name" value="M20_CPDG2"/>
    <property type="match status" value="1"/>
</dbReference>
<evidence type="ECO:0000313" key="5">
    <source>
        <dbReference type="EMBL" id="MBM7591744.1"/>
    </source>
</evidence>
<keyword evidence="2 5" id="KW-0378">Hydrolase</keyword>
<dbReference type="PIRSF" id="PIRSF037238">
    <property type="entry name" value="Carboxypeptidase_G2"/>
    <property type="match status" value="1"/>
</dbReference>
<evidence type="ECO:0000313" key="6">
    <source>
        <dbReference type="Proteomes" id="UP000717624"/>
    </source>
</evidence>
<evidence type="ECO:0000259" key="4">
    <source>
        <dbReference type="Pfam" id="PF07687"/>
    </source>
</evidence>
<dbReference type="Gene3D" id="3.40.630.10">
    <property type="entry name" value="Zn peptidases"/>
    <property type="match status" value="1"/>
</dbReference>
<feature type="domain" description="Peptidase M20 dimerisation" evidence="4">
    <location>
        <begin position="181"/>
        <end position="272"/>
    </location>
</feature>
<dbReference type="RefSeq" id="WP_204519435.1">
    <property type="nucleotide sequence ID" value="NZ_BAABIN010000012.1"/>
</dbReference>
<dbReference type="InterPro" id="IPR011650">
    <property type="entry name" value="Peptidase_M20_dimer"/>
</dbReference>
<dbReference type="InterPro" id="IPR002933">
    <property type="entry name" value="Peptidase_M20"/>
</dbReference>
<evidence type="ECO:0000256" key="3">
    <source>
        <dbReference type="PIRSR" id="PIRSR037238-1"/>
    </source>
</evidence>
<evidence type="ECO:0000256" key="2">
    <source>
        <dbReference type="ARBA" id="ARBA00022801"/>
    </source>
</evidence>
<feature type="active site" evidence="3">
    <location>
        <position position="87"/>
    </location>
</feature>
<feature type="active site" description="Proton acceptor" evidence="3">
    <location>
        <position position="145"/>
    </location>
</feature>